<feature type="compositionally biased region" description="Low complexity" evidence="1">
    <location>
        <begin position="78"/>
        <end position="87"/>
    </location>
</feature>
<accession>A0A835CH15</accession>
<name>A0A835CH15_9FABA</name>
<feature type="compositionally biased region" description="Basic and acidic residues" evidence="1">
    <location>
        <begin position="67"/>
        <end position="77"/>
    </location>
</feature>
<gene>
    <name evidence="2" type="ORF">G2W53_007089</name>
</gene>
<feature type="compositionally biased region" description="Basic and acidic residues" evidence="1">
    <location>
        <begin position="1"/>
        <end position="22"/>
    </location>
</feature>
<keyword evidence="3" id="KW-1185">Reference proteome</keyword>
<dbReference type="AlphaFoldDB" id="A0A835CH15"/>
<reference evidence="2" key="1">
    <citation type="submission" date="2020-09" db="EMBL/GenBank/DDBJ databases">
        <title>Genome-Enabled Discovery of Anthraquinone Biosynthesis in Senna tora.</title>
        <authorList>
            <person name="Kang S.-H."/>
            <person name="Pandey R.P."/>
            <person name="Lee C.-M."/>
            <person name="Sim J.-S."/>
            <person name="Jeong J.-T."/>
            <person name="Choi B.-S."/>
            <person name="Jung M."/>
            <person name="Ginzburg D."/>
            <person name="Zhao K."/>
            <person name="Won S.Y."/>
            <person name="Oh T.-J."/>
            <person name="Yu Y."/>
            <person name="Kim N.-H."/>
            <person name="Lee O.R."/>
            <person name="Lee T.-H."/>
            <person name="Bashyal P."/>
            <person name="Kim T.-S."/>
            <person name="Lee W.-H."/>
            <person name="Kawkins C."/>
            <person name="Kim C.-K."/>
            <person name="Kim J.S."/>
            <person name="Ahn B.O."/>
            <person name="Rhee S.Y."/>
            <person name="Sohng J.K."/>
        </authorList>
    </citation>
    <scope>NUCLEOTIDE SEQUENCE</scope>
    <source>
        <tissue evidence="2">Leaf</tissue>
    </source>
</reference>
<evidence type="ECO:0000256" key="1">
    <source>
        <dbReference type="SAM" id="MobiDB-lite"/>
    </source>
</evidence>
<sequence length="225" mass="24558">MKNATKEQRNDGGKREKPPALEKKKKKKTKKVDKLSPTPMSVKPKNTELPRESSIPKSSNPGLLLKGSRESRGETTRASRASVSASTNDAPRSVAIFNPCLMALISACIFVATPMKPEKPWTQLPRLSRTNNDSHSGAARIVDGAAVSVDLQRSLHRFMPLNISWTLLSLVINLLSPADANTSEGANESASPKYVQLLIAQHMIVCKYTYTTTTSLSNINNGNFI</sequence>
<comment type="caution">
    <text evidence="2">The sequence shown here is derived from an EMBL/GenBank/DDBJ whole genome shotgun (WGS) entry which is preliminary data.</text>
</comment>
<organism evidence="2 3">
    <name type="scientific">Senna tora</name>
    <dbReference type="NCBI Taxonomy" id="362788"/>
    <lineage>
        <taxon>Eukaryota</taxon>
        <taxon>Viridiplantae</taxon>
        <taxon>Streptophyta</taxon>
        <taxon>Embryophyta</taxon>
        <taxon>Tracheophyta</taxon>
        <taxon>Spermatophyta</taxon>
        <taxon>Magnoliopsida</taxon>
        <taxon>eudicotyledons</taxon>
        <taxon>Gunneridae</taxon>
        <taxon>Pentapetalae</taxon>
        <taxon>rosids</taxon>
        <taxon>fabids</taxon>
        <taxon>Fabales</taxon>
        <taxon>Fabaceae</taxon>
        <taxon>Caesalpinioideae</taxon>
        <taxon>Cassia clade</taxon>
        <taxon>Senna</taxon>
    </lineage>
</organism>
<dbReference type="Proteomes" id="UP000634136">
    <property type="component" value="Unassembled WGS sequence"/>
</dbReference>
<feature type="region of interest" description="Disordered" evidence="1">
    <location>
        <begin position="1"/>
        <end position="88"/>
    </location>
</feature>
<proteinExistence type="predicted"/>
<evidence type="ECO:0000313" key="3">
    <source>
        <dbReference type="Proteomes" id="UP000634136"/>
    </source>
</evidence>
<dbReference type="EMBL" id="JAAIUW010000003">
    <property type="protein sequence ID" value="KAF7838607.1"/>
    <property type="molecule type" value="Genomic_DNA"/>
</dbReference>
<protein>
    <submittedName>
        <fullName evidence="2">Putative ribonuclease H protein</fullName>
    </submittedName>
</protein>
<evidence type="ECO:0000313" key="2">
    <source>
        <dbReference type="EMBL" id="KAF7838607.1"/>
    </source>
</evidence>